<sequence>MDLIKYPLDTAPFEEVIARLGEECSEVIKEIFKGHRFGFHAHSPIDETTPMQRLLSEVRDVKNCLTEFEKRIVRGEHL</sequence>
<dbReference type="RefSeq" id="WP_188254297.1">
    <property type="nucleotide sequence ID" value="NZ_JABVCF010000004.1"/>
</dbReference>
<evidence type="ECO:0000313" key="1">
    <source>
        <dbReference type="EMBL" id="MBS3648732.1"/>
    </source>
</evidence>
<accession>A0A942E599</accession>
<dbReference type="Proteomes" id="UP000680348">
    <property type="component" value="Unassembled WGS sequence"/>
</dbReference>
<dbReference type="AlphaFoldDB" id="A0A942E599"/>
<gene>
    <name evidence="1" type="ORF">KEU06_08830</name>
</gene>
<comment type="caution">
    <text evidence="1">The sequence shown here is derived from an EMBL/GenBank/DDBJ whole genome shotgun (WGS) entry which is preliminary data.</text>
</comment>
<protein>
    <submittedName>
        <fullName evidence="1">Uncharacterized protein</fullName>
    </submittedName>
</protein>
<organism evidence="1 2">
    <name type="scientific">Pseudaminobacter soli</name>
    <name type="common">ex Zhang et al. 2022</name>
    <dbReference type="NCBI Taxonomy" id="2831468"/>
    <lineage>
        <taxon>Bacteria</taxon>
        <taxon>Pseudomonadati</taxon>
        <taxon>Pseudomonadota</taxon>
        <taxon>Alphaproteobacteria</taxon>
        <taxon>Hyphomicrobiales</taxon>
        <taxon>Phyllobacteriaceae</taxon>
        <taxon>Pseudaminobacter</taxon>
    </lineage>
</organism>
<proteinExistence type="predicted"/>
<evidence type="ECO:0000313" key="2">
    <source>
        <dbReference type="Proteomes" id="UP000680348"/>
    </source>
</evidence>
<keyword evidence="2" id="KW-1185">Reference proteome</keyword>
<dbReference type="EMBL" id="JAGWCR010000004">
    <property type="protein sequence ID" value="MBS3648732.1"/>
    <property type="molecule type" value="Genomic_DNA"/>
</dbReference>
<name>A0A942E599_9HYPH</name>
<reference evidence="1" key="1">
    <citation type="submission" date="2021-04" db="EMBL/GenBank/DDBJ databases">
        <title>Pseudaminobacter soli sp. nov., isolated from paddy soil contaminated by heavy metals.</title>
        <authorList>
            <person name="Zhang K."/>
        </authorList>
    </citation>
    <scope>NUCLEOTIDE SEQUENCE</scope>
    <source>
        <strain evidence="1">19-2017</strain>
    </source>
</reference>